<dbReference type="PROSITE" id="PS51257">
    <property type="entry name" value="PROKAR_LIPOPROTEIN"/>
    <property type="match status" value="1"/>
</dbReference>
<name>A0A1I6G4H3_HALSD</name>
<dbReference type="AlphaFoldDB" id="A0A1I6G4H3"/>
<evidence type="ECO:0000256" key="3">
    <source>
        <dbReference type="ARBA" id="ARBA00022729"/>
    </source>
</evidence>
<protein>
    <submittedName>
        <fullName evidence="6">ABC-type Fe3+-hydroxamate transport system, substrate-binding protein</fullName>
    </submittedName>
</protein>
<keyword evidence="7" id="KW-1185">Reference proteome</keyword>
<organism evidence="6 7">
    <name type="scientific">Halorubrum sodomense</name>
    <dbReference type="NCBI Taxonomy" id="35743"/>
    <lineage>
        <taxon>Archaea</taxon>
        <taxon>Methanobacteriati</taxon>
        <taxon>Methanobacteriota</taxon>
        <taxon>Stenosarchaea group</taxon>
        <taxon>Halobacteria</taxon>
        <taxon>Halobacteriales</taxon>
        <taxon>Haloferacaceae</taxon>
        <taxon>Halorubrum</taxon>
    </lineage>
</organism>
<sequence>MPSKDAVPEESTRRAFAKYGGTVALGGLLTGCTGGDARNDPSGSDGDGGSSTDGEAGDSDASATDDTDDGSYTASISPVGEVTFESPPETVFTRLTHHAGMAFALGRGDDVTALHAPDYYDGLWNQFVERLPGVSLDWSGLYSSWQPDKEQLYALDSDLHLADPAWITRQDAWSREDIDEIAERVSPWFGNSLSDRHQEPTGEWADGYQYYGLWEQFEIVADAFRERERYEALATVREDLLATIEEGLPPEAERPTAIMIAAADIEEIYAYTLSNPGFLTSHTRPLGPRDAFEGSVESGAVVDFEAILEADPDVILYLGGFEPGTDMAGRRTAFEEDPVGSKVAAVKHDRVHPQGARYQGPILNLFQLEMTAKQLYPDAFGEWPRYEEGPYPEIPAAERLFDRQRVADAINGDL</sequence>
<dbReference type="SUPFAM" id="SSF53807">
    <property type="entry name" value="Helical backbone' metal receptor"/>
    <property type="match status" value="1"/>
</dbReference>
<proteinExistence type="predicted"/>
<evidence type="ECO:0000256" key="2">
    <source>
        <dbReference type="ARBA" id="ARBA00022448"/>
    </source>
</evidence>
<comment type="subcellular location">
    <subcellularLocation>
        <location evidence="1">Cell envelope</location>
    </subcellularLocation>
</comment>
<dbReference type="EMBL" id="FOYN01000002">
    <property type="protein sequence ID" value="SFR37076.1"/>
    <property type="molecule type" value="Genomic_DNA"/>
</dbReference>
<feature type="domain" description="Fe/B12 periplasmic-binding" evidence="5">
    <location>
        <begin position="90"/>
        <end position="383"/>
    </location>
</feature>
<evidence type="ECO:0000313" key="7">
    <source>
        <dbReference type="Proteomes" id="UP000198932"/>
    </source>
</evidence>
<evidence type="ECO:0000256" key="4">
    <source>
        <dbReference type="SAM" id="MobiDB-lite"/>
    </source>
</evidence>
<dbReference type="InterPro" id="IPR051313">
    <property type="entry name" value="Bact_iron-sidero_bind"/>
</dbReference>
<accession>A0A1I6G4H3</accession>
<dbReference type="PROSITE" id="PS50983">
    <property type="entry name" value="FE_B12_PBP"/>
    <property type="match status" value="1"/>
</dbReference>
<dbReference type="STRING" id="35743.SAMN04487937_1610"/>
<dbReference type="InterPro" id="IPR002491">
    <property type="entry name" value="ABC_transptr_periplasmic_BD"/>
</dbReference>
<gene>
    <name evidence="6" type="ORF">SAMN04487937_1610</name>
</gene>
<dbReference type="Gene3D" id="3.40.50.1980">
    <property type="entry name" value="Nitrogenase molybdenum iron protein domain"/>
    <property type="match status" value="2"/>
</dbReference>
<dbReference type="Proteomes" id="UP000198932">
    <property type="component" value="Unassembled WGS sequence"/>
</dbReference>
<evidence type="ECO:0000313" key="6">
    <source>
        <dbReference type="EMBL" id="SFR37076.1"/>
    </source>
</evidence>
<dbReference type="PANTHER" id="PTHR30532:SF1">
    <property type="entry name" value="IRON(3+)-HYDROXAMATE-BINDING PROTEIN FHUD"/>
    <property type="match status" value="1"/>
</dbReference>
<evidence type="ECO:0000259" key="5">
    <source>
        <dbReference type="PROSITE" id="PS50983"/>
    </source>
</evidence>
<dbReference type="PANTHER" id="PTHR30532">
    <property type="entry name" value="IRON III DICITRATE-BINDING PERIPLASMIC PROTEIN"/>
    <property type="match status" value="1"/>
</dbReference>
<evidence type="ECO:0000256" key="1">
    <source>
        <dbReference type="ARBA" id="ARBA00004196"/>
    </source>
</evidence>
<dbReference type="RefSeq" id="WP_092921010.1">
    <property type="nucleotide sequence ID" value="NZ_FOYN01000002.1"/>
</dbReference>
<feature type="compositionally biased region" description="Acidic residues" evidence="4">
    <location>
        <begin position="55"/>
        <end position="69"/>
    </location>
</feature>
<keyword evidence="2" id="KW-0813">Transport</keyword>
<feature type="region of interest" description="Disordered" evidence="4">
    <location>
        <begin position="30"/>
        <end position="85"/>
    </location>
</feature>
<keyword evidence="3" id="KW-0732">Signal</keyword>
<reference evidence="7" key="1">
    <citation type="submission" date="2016-10" db="EMBL/GenBank/DDBJ databases">
        <authorList>
            <person name="Varghese N."/>
            <person name="Submissions S."/>
        </authorList>
    </citation>
    <scope>NUCLEOTIDE SEQUENCE [LARGE SCALE GENOMIC DNA]</scope>
    <source>
        <strain evidence="7">RD 26</strain>
    </source>
</reference>
<dbReference type="Pfam" id="PF01497">
    <property type="entry name" value="Peripla_BP_2"/>
    <property type="match status" value="1"/>
</dbReference>
<dbReference type="OrthoDB" id="304381at2157"/>